<sequence>MGHASTFFDSSLTYWSSTVNVGVNGFKFRASIYDQEARFPKFSYDFFSNELSHIVAFVLFGGLCHGPSGCIVNSCDDVLLALVFARHWYHNIQ</sequence>
<dbReference type="EMBL" id="QTSX02003566">
    <property type="protein sequence ID" value="KAJ9070646.1"/>
    <property type="molecule type" value="Genomic_DNA"/>
</dbReference>
<evidence type="ECO:0000313" key="1">
    <source>
        <dbReference type="EMBL" id="KAJ9070646.1"/>
    </source>
</evidence>
<comment type="caution">
    <text evidence="1">The sequence shown here is derived from an EMBL/GenBank/DDBJ whole genome shotgun (WGS) entry which is preliminary data.</text>
</comment>
<keyword evidence="2" id="KW-1185">Reference proteome</keyword>
<evidence type="ECO:0000313" key="2">
    <source>
        <dbReference type="Proteomes" id="UP001165960"/>
    </source>
</evidence>
<accession>A0ACC2T850</accession>
<name>A0ACC2T850_9FUNG</name>
<protein>
    <submittedName>
        <fullName evidence="1">Uncharacterized protein</fullName>
    </submittedName>
</protein>
<dbReference type="Proteomes" id="UP001165960">
    <property type="component" value="Unassembled WGS sequence"/>
</dbReference>
<gene>
    <name evidence="1" type="ORF">DSO57_1005739</name>
</gene>
<organism evidence="1 2">
    <name type="scientific">Entomophthora muscae</name>
    <dbReference type="NCBI Taxonomy" id="34485"/>
    <lineage>
        <taxon>Eukaryota</taxon>
        <taxon>Fungi</taxon>
        <taxon>Fungi incertae sedis</taxon>
        <taxon>Zoopagomycota</taxon>
        <taxon>Entomophthoromycotina</taxon>
        <taxon>Entomophthoromycetes</taxon>
        <taxon>Entomophthorales</taxon>
        <taxon>Entomophthoraceae</taxon>
        <taxon>Entomophthora</taxon>
    </lineage>
</organism>
<proteinExistence type="predicted"/>
<reference evidence="1" key="1">
    <citation type="submission" date="2022-04" db="EMBL/GenBank/DDBJ databases">
        <title>Genome of the entomopathogenic fungus Entomophthora muscae.</title>
        <authorList>
            <person name="Elya C."/>
            <person name="Lovett B.R."/>
            <person name="Lee E."/>
            <person name="Macias A.M."/>
            <person name="Hajek A.E."/>
            <person name="De Bivort B.L."/>
            <person name="Kasson M.T."/>
            <person name="De Fine Licht H.H."/>
            <person name="Stajich J.E."/>
        </authorList>
    </citation>
    <scope>NUCLEOTIDE SEQUENCE</scope>
    <source>
        <strain evidence="1">Berkeley</strain>
    </source>
</reference>